<protein>
    <submittedName>
        <fullName evidence="1">Uncharacterized protein</fullName>
    </submittedName>
</protein>
<accession>A0AAC9ZA86</accession>
<dbReference type="Proteomes" id="UP000217545">
    <property type="component" value="Chromosome"/>
</dbReference>
<proteinExistence type="predicted"/>
<dbReference type="AlphaFoldDB" id="A0AAC9ZA86"/>
<gene>
    <name evidence="1" type="ORF">PhaeoP63_02279</name>
</gene>
<dbReference type="EMBL" id="CP010784">
    <property type="protein sequence ID" value="ATF06345.1"/>
    <property type="molecule type" value="Genomic_DNA"/>
</dbReference>
<dbReference type="RefSeq" id="WP_024097689.1">
    <property type="nucleotide sequence ID" value="NZ_CP010588.1"/>
</dbReference>
<evidence type="ECO:0000313" key="2">
    <source>
        <dbReference type="Proteomes" id="UP000217545"/>
    </source>
</evidence>
<reference evidence="1 2" key="1">
    <citation type="journal article" date="2017" name="Front. Microbiol.">
        <title>Phaeobacter piscinae sp. nov., a species of the Roseobacter group and potential aquaculture probiont.</title>
        <authorList>
            <person name="Sonnenschein E.C."/>
            <person name="Phippen C.B.W."/>
            <person name="Nielsen K.F."/>
            <person name="Mateiu R.V."/>
            <person name="Melchiorsen J."/>
            <person name="Gram L."/>
            <person name="Overmann J."/>
            <person name="Freese H.M."/>
        </authorList>
    </citation>
    <scope>NUCLEOTIDE SEQUENCE [LARGE SCALE GENOMIC DNA]</scope>
    <source>
        <strain evidence="1 2">P63</strain>
    </source>
</reference>
<organism evidence="1 2">
    <name type="scientific">Phaeobacter gallaeciensis</name>
    <dbReference type="NCBI Taxonomy" id="60890"/>
    <lineage>
        <taxon>Bacteria</taxon>
        <taxon>Pseudomonadati</taxon>
        <taxon>Pseudomonadota</taxon>
        <taxon>Alphaproteobacteria</taxon>
        <taxon>Rhodobacterales</taxon>
        <taxon>Roseobacteraceae</taxon>
        <taxon>Phaeobacter</taxon>
    </lineage>
</organism>
<evidence type="ECO:0000313" key="1">
    <source>
        <dbReference type="EMBL" id="ATF06345.1"/>
    </source>
</evidence>
<dbReference type="GeneID" id="31846667"/>
<sequence>MATPKQIRKTYEQVEDEARRLVSFLCEDTVQTCLEETATRTGESLEQVKEVMAAEWSMAGSG</sequence>
<name>A0AAC9ZA86_9RHOB</name>